<dbReference type="VEuPathDB" id="TriTrypDB:TCDM_13209"/>
<protein>
    <submittedName>
        <fullName evidence="3">Mucin-associated surface protein (MASP)</fullName>
    </submittedName>
</protein>
<dbReference type="EMBL" id="PRFA01000003">
    <property type="protein sequence ID" value="PWV01892.1"/>
    <property type="molecule type" value="Genomic_DNA"/>
</dbReference>
<dbReference type="VEuPathDB" id="TriTrypDB:TCSYLVIO_008838"/>
<dbReference type="VEuPathDB" id="TriTrypDB:BCY84_08564"/>
<evidence type="ECO:0000256" key="2">
    <source>
        <dbReference type="SAM" id="SignalP"/>
    </source>
</evidence>
<dbReference type="Proteomes" id="UP000246121">
    <property type="component" value="Unassembled WGS sequence"/>
</dbReference>
<feature type="compositionally biased region" description="Polar residues" evidence="1">
    <location>
        <begin position="463"/>
        <end position="506"/>
    </location>
</feature>
<sequence>MAMMMTGRVLLVCALCVLWCGAGGIHARNPDSNSLGGYMASGGFGRKKSFLSNGSIKNLSAPLLLSASFISAIQAEARGEDVSSARVTDSPLSGATGLSPAFSGLGASSPRPTVPGHGAGISGADVSARVPAFSGLGSAVPVHGPVSGADAIPGAAGPGADAAAFSGLGAAGPGPVRGPTFSGPDANIFGARVPVNGPAAIPGAPVTGNGPDAIPGAPVTGNDPAAIPGAPVPGHCPDAIPGSPRGRAVPGDDAAVPAFSGLGDAIIAEAGPGAAAAFSGHGIPIHGAADPGAAIPGAISDPGSVRGAAFSGHAAAVPGHAAGSAGPDHGPAFSGLVPAVPGAGHSVGGGSEPLDSRSVVTSSSQGGNGKTTPVSVSSDEQIASPEEVLPHKETGSQGTSSPEGQPTVSSNNEKQRNNSASAVGHSLGHDAAGDELQDPLEEQQKNEHSQTNETKKSSEDQNTESPSSGGALSEVSNTTTHGIQTQQPKTNSANKKNYSQNTDASHTTSPLLLLLVVACAAAAAVVAA</sequence>
<accession>A0A2V2VZR9</accession>
<dbReference type="VEuPathDB" id="TriTrypDB:TcCLB.511083.30"/>
<organism evidence="3 4">
    <name type="scientific">Trypanosoma cruzi</name>
    <dbReference type="NCBI Taxonomy" id="5693"/>
    <lineage>
        <taxon>Eukaryota</taxon>
        <taxon>Discoba</taxon>
        <taxon>Euglenozoa</taxon>
        <taxon>Kinetoplastea</taxon>
        <taxon>Metakinetoplastina</taxon>
        <taxon>Trypanosomatida</taxon>
        <taxon>Trypanosomatidae</taxon>
        <taxon>Trypanosoma</taxon>
        <taxon>Schizotrypanum</taxon>
    </lineage>
</organism>
<comment type="caution">
    <text evidence="3">The sequence shown here is derived from an EMBL/GenBank/DDBJ whole genome shotgun (WGS) entry which is preliminary data.</text>
</comment>
<dbReference type="VEuPathDB" id="TriTrypDB:TcCL_NonESM08860"/>
<evidence type="ECO:0000313" key="3">
    <source>
        <dbReference type="EMBL" id="PWV01892.1"/>
    </source>
</evidence>
<feature type="compositionally biased region" description="Basic and acidic residues" evidence="1">
    <location>
        <begin position="442"/>
        <end position="459"/>
    </location>
</feature>
<dbReference type="VEuPathDB" id="TriTrypDB:C3747_5g391"/>
<feature type="compositionally biased region" description="Low complexity" evidence="1">
    <location>
        <begin position="317"/>
        <end position="327"/>
    </location>
</feature>
<gene>
    <name evidence="3" type="ORF">C4B63_3g237</name>
</gene>
<feature type="compositionally biased region" description="Polar residues" evidence="1">
    <location>
        <begin position="395"/>
        <end position="421"/>
    </location>
</feature>
<evidence type="ECO:0000256" key="1">
    <source>
        <dbReference type="SAM" id="MobiDB-lite"/>
    </source>
</evidence>
<feature type="signal peptide" evidence="2">
    <location>
        <begin position="1"/>
        <end position="27"/>
    </location>
</feature>
<keyword evidence="2" id="KW-0732">Signal</keyword>
<dbReference type="VEuPathDB" id="TriTrypDB:TCSYLVIO_000503"/>
<dbReference type="VEuPathDB" id="TriTrypDB:TcG_13475"/>
<dbReference type="VEuPathDB" id="TriTrypDB:TcCLB.510487.79"/>
<reference evidence="3 4" key="1">
    <citation type="journal article" date="2018" name="Microb. Genom.">
        <title>Expanding an expanded genome: long-read sequencing of Trypanosoma cruzi.</title>
        <authorList>
            <person name="Berna L."/>
            <person name="Rodriguez M."/>
            <person name="Chiribao M.L."/>
            <person name="Parodi-Talice A."/>
            <person name="Pita S."/>
            <person name="Rijo G."/>
            <person name="Alvarez-Valin F."/>
            <person name="Robello C."/>
        </authorList>
    </citation>
    <scope>NUCLEOTIDE SEQUENCE [LARGE SCALE GENOMIC DNA]</scope>
    <source>
        <strain evidence="3 4">Dm28c</strain>
    </source>
</reference>
<dbReference type="VEuPathDB" id="TriTrypDB:TcCLB.507069.94"/>
<dbReference type="VEuPathDB" id="TriTrypDB:TcBrA4_0174440"/>
<dbReference type="AlphaFoldDB" id="A0A2V2VZR9"/>
<dbReference type="VEuPathDB" id="TriTrypDB:TcCLB.511451.59"/>
<evidence type="ECO:0000313" key="4">
    <source>
        <dbReference type="Proteomes" id="UP000246121"/>
    </source>
</evidence>
<feature type="compositionally biased region" description="Polar residues" evidence="1">
    <location>
        <begin position="358"/>
        <end position="381"/>
    </location>
</feature>
<dbReference type="VEuPathDB" id="TriTrypDB:TcCL_Unassigned03851"/>
<dbReference type="VEuPathDB" id="TriTrypDB:TcCLB.511173.24"/>
<feature type="chain" id="PRO_5015880130" evidence="2">
    <location>
        <begin position="28"/>
        <end position="528"/>
    </location>
</feature>
<dbReference type="VEuPathDB" id="TriTrypDB:C4B63_3g237"/>
<proteinExistence type="predicted"/>
<name>A0A2V2VZR9_TRYCR</name>
<feature type="region of interest" description="Disordered" evidence="1">
    <location>
        <begin position="317"/>
        <end position="506"/>
    </location>
</feature>